<sequence>MNIKQMTVFFASMAMAGSVVASAPVAEKTRADVLRELEQARAAGQMSVPDAQYPRLADGASKSGMAAPSAAITDCKTHRNIDPVYSGA</sequence>
<dbReference type="STRING" id="279058.LT85_2071"/>
<keyword evidence="1" id="KW-0732">Signal</keyword>
<dbReference type="AlphaFoldDB" id="A0A0A1FC46"/>
<dbReference type="InterPro" id="IPR025421">
    <property type="entry name" value="DUF4148"/>
</dbReference>
<dbReference type="HOGENOM" id="CLU_2463725_0_0_4"/>
<dbReference type="OrthoDB" id="8781513at2"/>
<proteinExistence type="predicted"/>
<accession>A0A0A1FC46</accession>
<reference evidence="3" key="1">
    <citation type="journal article" date="2014" name="Soil Biol. Biochem.">
        <title>Structure and function of bacterial communities in ageing soils: Insights from the Mendocino ecological staircase.</title>
        <authorList>
            <person name="Uroz S."/>
            <person name="Tech J.J."/>
            <person name="Sawaya N.A."/>
            <person name="Frey-Klett P."/>
            <person name="Leveau J.H.J."/>
        </authorList>
    </citation>
    <scope>NUCLEOTIDE SEQUENCE [LARGE SCALE GENOMIC DNA]</scope>
    <source>
        <strain evidence="3">Cal35</strain>
    </source>
</reference>
<dbReference type="Proteomes" id="UP000030302">
    <property type="component" value="Chromosome"/>
</dbReference>
<evidence type="ECO:0008006" key="4">
    <source>
        <dbReference type="Google" id="ProtNLM"/>
    </source>
</evidence>
<dbReference type="RefSeq" id="WP_038488210.1">
    <property type="nucleotide sequence ID" value="NZ_CP009962.1"/>
</dbReference>
<protein>
    <recommendedName>
        <fullName evidence="4">DUF4148 domain-containing protein</fullName>
    </recommendedName>
</protein>
<keyword evidence="3" id="KW-1185">Reference proteome</keyword>
<dbReference type="Pfam" id="PF13663">
    <property type="entry name" value="DUF4148"/>
    <property type="match status" value="1"/>
</dbReference>
<organism evidence="2 3">
    <name type="scientific">Collimonas arenae</name>
    <dbReference type="NCBI Taxonomy" id="279058"/>
    <lineage>
        <taxon>Bacteria</taxon>
        <taxon>Pseudomonadati</taxon>
        <taxon>Pseudomonadota</taxon>
        <taxon>Betaproteobacteria</taxon>
        <taxon>Burkholderiales</taxon>
        <taxon>Oxalobacteraceae</taxon>
        <taxon>Collimonas</taxon>
    </lineage>
</organism>
<feature type="signal peptide" evidence="1">
    <location>
        <begin position="1"/>
        <end position="21"/>
    </location>
</feature>
<dbReference type="KEGG" id="care:LT85_2071"/>
<evidence type="ECO:0000313" key="3">
    <source>
        <dbReference type="Proteomes" id="UP000030302"/>
    </source>
</evidence>
<feature type="chain" id="PRO_5001974158" description="DUF4148 domain-containing protein" evidence="1">
    <location>
        <begin position="22"/>
        <end position="88"/>
    </location>
</feature>
<name>A0A0A1FC46_9BURK</name>
<dbReference type="EMBL" id="CP009962">
    <property type="protein sequence ID" value="AIY41229.1"/>
    <property type="molecule type" value="Genomic_DNA"/>
</dbReference>
<evidence type="ECO:0000313" key="2">
    <source>
        <dbReference type="EMBL" id="AIY41229.1"/>
    </source>
</evidence>
<evidence type="ECO:0000256" key="1">
    <source>
        <dbReference type="SAM" id="SignalP"/>
    </source>
</evidence>
<gene>
    <name evidence="2" type="ORF">LT85_2071</name>
</gene>